<accession>A0A2U8VU47</accession>
<feature type="region of interest" description="Disordered" evidence="1">
    <location>
        <begin position="1"/>
        <end position="68"/>
    </location>
</feature>
<dbReference type="RefSeq" id="WP_109952362.1">
    <property type="nucleotide sequence ID" value="NZ_CP029551.1"/>
</dbReference>
<dbReference type="AlphaFoldDB" id="A0A2U8VU47"/>
<organism evidence="2 3">
    <name type="scientific">Methylobacterium radiodurans</name>
    <dbReference type="NCBI Taxonomy" id="2202828"/>
    <lineage>
        <taxon>Bacteria</taxon>
        <taxon>Pseudomonadati</taxon>
        <taxon>Pseudomonadota</taxon>
        <taxon>Alphaproteobacteria</taxon>
        <taxon>Hyphomicrobiales</taxon>
        <taxon>Methylobacteriaceae</taxon>
        <taxon>Methylobacterium</taxon>
    </lineage>
</organism>
<feature type="compositionally biased region" description="Basic and acidic residues" evidence="1">
    <location>
        <begin position="56"/>
        <end position="68"/>
    </location>
</feature>
<evidence type="ECO:0000313" key="2">
    <source>
        <dbReference type="EMBL" id="AWN37283.1"/>
    </source>
</evidence>
<feature type="compositionally biased region" description="Basic and acidic residues" evidence="1">
    <location>
        <begin position="1"/>
        <end position="18"/>
    </location>
</feature>
<dbReference type="EMBL" id="CP029551">
    <property type="protein sequence ID" value="AWN37283.1"/>
    <property type="molecule type" value="Genomic_DNA"/>
</dbReference>
<proteinExistence type="predicted"/>
<name>A0A2U8VU47_9HYPH</name>
<dbReference type="Proteomes" id="UP000246058">
    <property type="component" value="Chromosome"/>
</dbReference>
<protein>
    <submittedName>
        <fullName evidence="2">Uncharacterized protein</fullName>
    </submittedName>
</protein>
<evidence type="ECO:0000256" key="1">
    <source>
        <dbReference type="SAM" id="MobiDB-lite"/>
    </source>
</evidence>
<keyword evidence="3" id="KW-1185">Reference proteome</keyword>
<reference evidence="2 3" key="1">
    <citation type="submission" date="2018-05" db="EMBL/GenBank/DDBJ databases">
        <title>Complete Genome Sequence of Methylobacterium sp. 17Sr1-43.</title>
        <authorList>
            <person name="Srinivasan S."/>
        </authorList>
    </citation>
    <scope>NUCLEOTIDE SEQUENCE [LARGE SCALE GENOMIC DNA]</scope>
    <source>
        <strain evidence="2 3">17Sr1-43</strain>
    </source>
</reference>
<sequence>MNDDGRDGRTGTRSDALSKEPPIANGQSGRPRDETIAQTGSGLPNDTGEPVQIDPEEARRIEEKIRRM</sequence>
<dbReference type="OrthoDB" id="7961581at2"/>
<dbReference type="KEGG" id="meti:DK427_17395"/>
<gene>
    <name evidence="2" type="ORF">DK427_17395</name>
</gene>
<evidence type="ECO:0000313" key="3">
    <source>
        <dbReference type="Proteomes" id="UP000246058"/>
    </source>
</evidence>